<keyword evidence="3" id="KW-1185">Reference proteome</keyword>
<proteinExistence type="predicted"/>
<organism evidence="2 3">
    <name type="scientific">Artemisia annua</name>
    <name type="common">Sweet wormwood</name>
    <dbReference type="NCBI Taxonomy" id="35608"/>
    <lineage>
        <taxon>Eukaryota</taxon>
        <taxon>Viridiplantae</taxon>
        <taxon>Streptophyta</taxon>
        <taxon>Embryophyta</taxon>
        <taxon>Tracheophyta</taxon>
        <taxon>Spermatophyta</taxon>
        <taxon>Magnoliopsida</taxon>
        <taxon>eudicotyledons</taxon>
        <taxon>Gunneridae</taxon>
        <taxon>Pentapetalae</taxon>
        <taxon>asterids</taxon>
        <taxon>campanulids</taxon>
        <taxon>Asterales</taxon>
        <taxon>Asteraceae</taxon>
        <taxon>Asteroideae</taxon>
        <taxon>Anthemideae</taxon>
        <taxon>Artemisiinae</taxon>
        <taxon>Artemisia</taxon>
    </lineage>
</organism>
<dbReference type="PANTHER" id="PTHR33070:SF120">
    <property type="entry name" value="EXPRESSED PROTEIN"/>
    <property type="match status" value="1"/>
</dbReference>
<feature type="compositionally biased region" description="Polar residues" evidence="1">
    <location>
        <begin position="320"/>
        <end position="335"/>
    </location>
</feature>
<feature type="region of interest" description="Disordered" evidence="1">
    <location>
        <begin position="65"/>
        <end position="90"/>
    </location>
</feature>
<dbReference type="GO" id="GO:0048367">
    <property type="term" value="P:shoot system development"/>
    <property type="evidence" value="ECO:0007669"/>
    <property type="project" value="InterPro"/>
</dbReference>
<dbReference type="AlphaFoldDB" id="A0A2U1MNW2"/>
<feature type="region of interest" description="Disordered" evidence="1">
    <location>
        <begin position="243"/>
        <end position="262"/>
    </location>
</feature>
<feature type="region of interest" description="Disordered" evidence="1">
    <location>
        <begin position="307"/>
        <end position="335"/>
    </location>
</feature>
<reference evidence="2 3" key="1">
    <citation type="journal article" date="2018" name="Mol. Plant">
        <title>The genome of Artemisia annua provides insight into the evolution of Asteraceae family and artemisinin biosynthesis.</title>
        <authorList>
            <person name="Shen Q."/>
            <person name="Zhang L."/>
            <person name="Liao Z."/>
            <person name="Wang S."/>
            <person name="Yan T."/>
            <person name="Shi P."/>
            <person name="Liu M."/>
            <person name="Fu X."/>
            <person name="Pan Q."/>
            <person name="Wang Y."/>
            <person name="Lv Z."/>
            <person name="Lu X."/>
            <person name="Zhang F."/>
            <person name="Jiang W."/>
            <person name="Ma Y."/>
            <person name="Chen M."/>
            <person name="Hao X."/>
            <person name="Li L."/>
            <person name="Tang Y."/>
            <person name="Lv G."/>
            <person name="Zhou Y."/>
            <person name="Sun X."/>
            <person name="Brodelius P.E."/>
            <person name="Rose J.K.C."/>
            <person name="Tang K."/>
        </authorList>
    </citation>
    <scope>NUCLEOTIDE SEQUENCE [LARGE SCALE GENOMIC DNA]</scope>
    <source>
        <strain evidence="3">cv. Huhao1</strain>
        <tissue evidence="2">Leaf</tissue>
    </source>
</reference>
<protein>
    <submittedName>
        <fullName evidence="2">Uncharacterized protein</fullName>
    </submittedName>
</protein>
<evidence type="ECO:0000313" key="3">
    <source>
        <dbReference type="Proteomes" id="UP000245207"/>
    </source>
</evidence>
<dbReference type="PANTHER" id="PTHR33070">
    <property type="entry name" value="OS06G0725500 PROTEIN"/>
    <property type="match status" value="1"/>
</dbReference>
<dbReference type="Proteomes" id="UP000245207">
    <property type="component" value="Unassembled WGS sequence"/>
</dbReference>
<dbReference type="STRING" id="35608.A0A2U1MNW2"/>
<evidence type="ECO:0000256" key="1">
    <source>
        <dbReference type="SAM" id="MobiDB-lite"/>
    </source>
</evidence>
<dbReference type="GO" id="GO:0048364">
    <property type="term" value="P:root development"/>
    <property type="evidence" value="ECO:0007669"/>
    <property type="project" value="InterPro"/>
</dbReference>
<accession>A0A2U1MNW2</accession>
<sequence length="776" mass="84812">MMVLSLPRLSCIRKVMIPDIDFIGMTLIRLSKLISGACQFPVKAIYFLIPGRELSNGLKGFLDSGGGGGKKKKKKDGESPSFSGGSVDLPTLSELASKSKLNLDGKLSGESGAANKYSTSSLADQTRLKNVELNKELMRTVVARLRKMEGTPSHDAGGTFTLSSYSGVDTNVVSSTPWRVNDDDIGHNVYVGTSTKMGCTDATSNVSDVSIGCENGASNVHNDVNVTNDNAVNVASNIPIDPKAATSSSCTNETKADGKNNKQGGVCGTYTNVVSTMNQGPIIMDWTVDDGDVNLNTCVTTTDPNTHGTTTSNVHKPMSCGTSDGKANSDPVSNVPKTTNVMGSTSFANVLSPERVTRKAIRNDINMAAEASTTMEKTNDGFREVQNRKAKGKKVGVQMPQKQMFRGIDVGKGVNFRPSKPKQVNTPSFTKIETKINDLKLLVLSSETIQSCLVGLAELYVSIDELVQSPQTKQAFSRKQNGTLVEDILEGSIGLLDLCCTLKEMAMLMKENTQILQSALRRKGGDSIAASQISVYLCFKKKAKKSIVKSLETLKHLEKKMGSFLFLDADHHVLTISKVLGEVNSLTISIFKCLLIFMSTKSKPVNGVHLLSKFLSKSSSTHYNNSTFVNEVETVDMAITSLHRSARNNEMKNVEVQMSIKKLQILDVTIDGIETGLALLFRRLVQSRASLLNIVVGIRALLKWPFTKNIECKADFRDEDDLIHDRPKAESYKKRGERDILFITSFCLGSVHDDYLGSSIDWDMRRNFLFCIFERF</sequence>
<dbReference type="InterPro" id="IPR004320">
    <property type="entry name" value="BPS1_pln"/>
</dbReference>
<evidence type="ECO:0000313" key="2">
    <source>
        <dbReference type="EMBL" id="PWA62906.1"/>
    </source>
</evidence>
<dbReference type="EMBL" id="PKPP01004758">
    <property type="protein sequence ID" value="PWA62906.1"/>
    <property type="molecule type" value="Genomic_DNA"/>
</dbReference>
<gene>
    <name evidence="2" type="ORF">CTI12_AA245230</name>
</gene>
<name>A0A2U1MNW2_ARTAN</name>
<comment type="caution">
    <text evidence="2">The sequence shown here is derived from an EMBL/GenBank/DDBJ whole genome shotgun (WGS) entry which is preliminary data.</text>
</comment>
<dbReference type="OrthoDB" id="1701699at2759"/>
<dbReference type="Pfam" id="PF03087">
    <property type="entry name" value="BPS1"/>
    <property type="match status" value="1"/>
</dbReference>